<comment type="caution">
    <text evidence="1">Lacks conserved residue(s) required for the propagation of feature annotation.</text>
</comment>
<dbReference type="Gene3D" id="1.10.10.1940">
    <property type="match status" value="1"/>
</dbReference>
<dbReference type="WBParaSite" id="jg539">
    <property type="protein sequence ID" value="jg539"/>
    <property type="gene ID" value="jg539"/>
</dbReference>
<dbReference type="Proteomes" id="UP000887574">
    <property type="component" value="Unplaced"/>
</dbReference>
<keyword evidence="5" id="KW-1185">Reference proteome</keyword>
<dbReference type="SMART" id="SM00254">
    <property type="entry name" value="ShKT"/>
    <property type="match status" value="1"/>
</dbReference>
<dbReference type="AlphaFoldDB" id="A0A915EE54"/>
<dbReference type="InterPro" id="IPR003582">
    <property type="entry name" value="ShKT_dom"/>
</dbReference>
<keyword evidence="3" id="KW-1133">Transmembrane helix</keyword>
<feature type="region of interest" description="Disordered" evidence="2">
    <location>
        <begin position="189"/>
        <end position="224"/>
    </location>
</feature>
<feature type="domain" description="ShKT" evidence="4">
    <location>
        <begin position="228"/>
        <end position="261"/>
    </location>
</feature>
<evidence type="ECO:0000313" key="5">
    <source>
        <dbReference type="Proteomes" id="UP000887574"/>
    </source>
</evidence>
<dbReference type="Pfam" id="PF01549">
    <property type="entry name" value="ShK"/>
    <property type="match status" value="1"/>
</dbReference>
<feature type="region of interest" description="Disordered" evidence="2">
    <location>
        <begin position="100"/>
        <end position="162"/>
    </location>
</feature>
<proteinExistence type="predicted"/>
<reference evidence="6" key="1">
    <citation type="submission" date="2022-11" db="UniProtKB">
        <authorList>
            <consortium name="WormBaseParasite"/>
        </authorList>
    </citation>
    <scope>IDENTIFICATION</scope>
</reference>
<evidence type="ECO:0000256" key="3">
    <source>
        <dbReference type="SAM" id="Phobius"/>
    </source>
</evidence>
<evidence type="ECO:0000313" key="6">
    <source>
        <dbReference type="WBParaSite" id="jg539"/>
    </source>
</evidence>
<feature type="transmembrane region" description="Helical" evidence="3">
    <location>
        <begin position="36"/>
        <end position="62"/>
    </location>
</feature>
<feature type="compositionally biased region" description="Low complexity" evidence="2">
    <location>
        <begin position="131"/>
        <end position="148"/>
    </location>
</feature>
<protein>
    <submittedName>
        <fullName evidence="6">ShKT domain-containing protein</fullName>
    </submittedName>
</protein>
<keyword evidence="3" id="KW-0472">Membrane</keyword>
<dbReference type="PROSITE" id="PS51670">
    <property type="entry name" value="SHKT"/>
    <property type="match status" value="1"/>
</dbReference>
<accession>A0A915EE54</accession>
<name>A0A915EE54_9BILA</name>
<keyword evidence="3" id="KW-0812">Transmembrane</keyword>
<evidence type="ECO:0000256" key="2">
    <source>
        <dbReference type="SAM" id="MobiDB-lite"/>
    </source>
</evidence>
<feature type="compositionally biased region" description="Basic and acidic residues" evidence="2">
    <location>
        <begin position="191"/>
        <end position="224"/>
    </location>
</feature>
<organism evidence="5 6">
    <name type="scientific">Ditylenchus dipsaci</name>
    <dbReference type="NCBI Taxonomy" id="166011"/>
    <lineage>
        <taxon>Eukaryota</taxon>
        <taxon>Metazoa</taxon>
        <taxon>Ecdysozoa</taxon>
        <taxon>Nematoda</taxon>
        <taxon>Chromadorea</taxon>
        <taxon>Rhabditida</taxon>
        <taxon>Tylenchina</taxon>
        <taxon>Tylenchomorpha</taxon>
        <taxon>Sphaerularioidea</taxon>
        <taxon>Anguinidae</taxon>
        <taxon>Anguininae</taxon>
        <taxon>Ditylenchus</taxon>
    </lineage>
</organism>
<feature type="compositionally biased region" description="Low complexity" evidence="2">
    <location>
        <begin position="103"/>
        <end position="120"/>
    </location>
</feature>
<sequence length="274" mass="30395">MLLLTVSVEVDITSTSTTTSTKAYLVPRAWSSGSTAVVVATVVLVIVLVLLGVLVLLTASVVNSNTPPLKISGSVGFNNIFNSYINQHYYIASSQSQQQTHLSITTPTPPESTSTTKIPENTTSKPGPTTLLAKPPLNPLLQLLNPPKNQHPPKKYRPPNPQTSISMTTWWENMSGNYKKEYSPQKIHYSKSVEKSSSQDKSSDKKSSSQKTDDESVEEHQNSKVDECYDKEDCRFYKHYCKDKNLREEMREKCPLTCGHCKPDPASRQLGCGE</sequence>
<evidence type="ECO:0000256" key="1">
    <source>
        <dbReference type="PROSITE-ProRule" id="PRU01005"/>
    </source>
</evidence>
<evidence type="ECO:0000259" key="4">
    <source>
        <dbReference type="PROSITE" id="PS51670"/>
    </source>
</evidence>